<dbReference type="InterPro" id="IPR005850">
    <property type="entry name" value="GalP_Utransf_C"/>
</dbReference>
<evidence type="ECO:0000256" key="9">
    <source>
        <dbReference type="SAM" id="MobiDB-lite"/>
    </source>
</evidence>
<comment type="similarity">
    <text evidence="2">Belongs to the galactose-1-phosphate uridylyltransferase type 1 family.</text>
</comment>
<comment type="caution">
    <text evidence="12">The sequence shown here is derived from an EMBL/GenBank/DDBJ whole genome shotgun (WGS) entry which is preliminary data.</text>
</comment>
<evidence type="ECO:0000256" key="4">
    <source>
        <dbReference type="ARBA" id="ARBA00022695"/>
    </source>
</evidence>
<evidence type="ECO:0000256" key="3">
    <source>
        <dbReference type="ARBA" id="ARBA00022679"/>
    </source>
</evidence>
<keyword evidence="7" id="KW-0119">Carbohydrate metabolism</keyword>
<gene>
    <name evidence="12" type="ORF">A2909_02730</name>
</gene>
<evidence type="ECO:0000313" key="13">
    <source>
        <dbReference type="Proteomes" id="UP000178302"/>
    </source>
</evidence>
<dbReference type="Pfam" id="PF01087">
    <property type="entry name" value="GalP_UDP_transf"/>
    <property type="match status" value="1"/>
</dbReference>
<feature type="domain" description="Galactose-1-phosphate uridyl transferase N-terminal" evidence="10">
    <location>
        <begin position="91"/>
        <end position="195"/>
    </location>
</feature>
<protein>
    <submittedName>
        <fullName evidence="12">Uncharacterized protein</fullName>
    </submittedName>
</protein>
<dbReference type="GO" id="GO:0006012">
    <property type="term" value="P:galactose metabolic process"/>
    <property type="evidence" value="ECO:0007669"/>
    <property type="project" value="InterPro"/>
</dbReference>
<proteinExistence type="inferred from homology"/>
<evidence type="ECO:0000256" key="1">
    <source>
        <dbReference type="ARBA" id="ARBA00001947"/>
    </source>
</evidence>
<dbReference type="AlphaFoldDB" id="A0A1G2LR27"/>
<reference evidence="12 13" key="1">
    <citation type="journal article" date="2016" name="Nat. Commun.">
        <title>Thousands of microbial genomes shed light on interconnected biogeochemical processes in an aquifer system.</title>
        <authorList>
            <person name="Anantharaman K."/>
            <person name="Brown C.T."/>
            <person name="Hug L.A."/>
            <person name="Sharon I."/>
            <person name="Castelle C.J."/>
            <person name="Probst A.J."/>
            <person name="Thomas B.C."/>
            <person name="Singh A."/>
            <person name="Wilkins M.J."/>
            <person name="Karaoz U."/>
            <person name="Brodie E.L."/>
            <person name="Williams K.H."/>
            <person name="Hubbard S.S."/>
            <person name="Banfield J.F."/>
        </authorList>
    </citation>
    <scope>NUCLEOTIDE SEQUENCE [LARGE SCALE GENOMIC DNA]</scope>
</reference>
<dbReference type="PIRSF" id="PIRSF000808">
    <property type="entry name" value="GalT"/>
    <property type="match status" value="1"/>
</dbReference>
<accession>A0A1G2LR27</accession>
<evidence type="ECO:0000256" key="8">
    <source>
        <dbReference type="PIRSR" id="PIRSR000808-1"/>
    </source>
</evidence>
<evidence type="ECO:0000259" key="11">
    <source>
        <dbReference type="Pfam" id="PF02744"/>
    </source>
</evidence>
<evidence type="ECO:0000256" key="6">
    <source>
        <dbReference type="ARBA" id="ARBA00022833"/>
    </source>
</evidence>
<dbReference type="GO" id="GO:0008108">
    <property type="term" value="F:UDP-glucose:hexose-1-phosphate uridylyltransferase activity"/>
    <property type="evidence" value="ECO:0007669"/>
    <property type="project" value="InterPro"/>
</dbReference>
<evidence type="ECO:0000256" key="7">
    <source>
        <dbReference type="ARBA" id="ARBA00023277"/>
    </source>
</evidence>
<dbReference type="Pfam" id="PF02744">
    <property type="entry name" value="GalP_UDP_tr_C"/>
    <property type="match status" value="1"/>
</dbReference>
<keyword evidence="5" id="KW-0479">Metal-binding</keyword>
<keyword evidence="3" id="KW-0808">Transferase</keyword>
<evidence type="ECO:0000259" key="10">
    <source>
        <dbReference type="Pfam" id="PF01087"/>
    </source>
</evidence>
<keyword evidence="6" id="KW-0862">Zinc</keyword>
<dbReference type="EMBL" id="MHQZ01000017">
    <property type="protein sequence ID" value="OHA14090.1"/>
    <property type="molecule type" value="Genomic_DNA"/>
</dbReference>
<name>A0A1G2LR27_9BACT</name>
<feature type="region of interest" description="Disordered" evidence="9">
    <location>
        <begin position="34"/>
        <end position="59"/>
    </location>
</feature>
<evidence type="ECO:0000313" key="12">
    <source>
        <dbReference type="EMBL" id="OHA14090.1"/>
    </source>
</evidence>
<evidence type="ECO:0000256" key="5">
    <source>
        <dbReference type="ARBA" id="ARBA00022723"/>
    </source>
</evidence>
<dbReference type="PANTHER" id="PTHR42763">
    <property type="entry name" value="ADP-GLUCOSE PHOSPHORYLASE"/>
    <property type="match status" value="1"/>
</dbReference>
<feature type="domain" description="Galactose-1-phosphate uridyl transferase C-terminal" evidence="11">
    <location>
        <begin position="209"/>
        <end position="317"/>
    </location>
</feature>
<dbReference type="PANTHER" id="PTHR42763:SF2">
    <property type="entry name" value="ADP-GLUCOSE PHOSPHORYLASE"/>
    <property type="match status" value="1"/>
</dbReference>
<dbReference type="InterPro" id="IPR053177">
    <property type="entry name" value="ADP-glucose_phosphorylase"/>
</dbReference>
<dbReference type="InterPro" id="IPR001937">
    <property type="entry name" value="GalP_UDPtransf1"/>
</dbReference>
<keyword evidence="4" id="KW-0548">Nucleotidyltransferase</keyword>
<evidence type="ECO:0000256" key="2">
    <source>
        <dbReference type="ARBA" id="ARBA00010951"/>
    </source>
</evidence>
<feature type="active site" description="Tele-UMP-histidine intermediate" evidence="8">
    <location>
        <position position="185"/>
    </location>
</feature>
<sequence length="349" mass="40172">MNINKRHVSEFRKDIVSGDWILMASGRSRKPRLFRRARGGQKTSKKNCPFEDPQKSGNPKPILWYPFPNGGAPGEAKFENISGKNWFLQIIPNKYPALIPYKNKNCLQKKEYGPYKIVEGSGFHEVIITKDHNKSLAQMSNDEVETVLRSFQERYLILKKDLCLKYILIFHNHGESAGASIPHPHSQLVALPIIPPDVTSSLRGSERFFHDNKKCVHCVIIEWEIKEKKRVIAENKNFIAICPFASRVSYEIRIFPKHHSLYFENIKDKDRKSLSGILKKVLLALYKNLKNPDYNFFIHTAPPAEVSYAEHYHWHIEILPRTYKWAGLELGTGVEIVAVLPEKAASDLK</sequence>
<comment type="cofactor">
    <cofactor evidence="1">
        <name>Zn(2+)</name>
        <dbReference type="ChEBI" id="CHEBI:29105"/>
    </cofactor>
</comment>
<organism evidence="12 13">
    <name type="scientific">Candidatus Tagabacteria bacterium RIFCSPLOWO2_01_FULL_39_11</name>
    <dbReference type="NCBI Taxonomy" id="1802295"/>
    <lineage>
        <taxon>Bacteria</taxon>
        <taxon>Candidatus Tagaibacteriota</taxon>
    </lineage>
</organism>
<dbReference type="InterPro" id="IPR005849">
    <property type="entry name" value="GalP_Utransf_N"/>
</dbReference>
<dbReference type="GO" id="GO:0008270">
    <property type="term" value="F:zinc ion binding"/>
    <property type="evidence" value="ECO:0007669"/>
    <property type="project" value="InterPro"/>
</dbReference>
<dbReference type="Proteomes" id="UP000178302">
    <property type="component" value="Unassembled WGS sequence"/>
</dbReference>
<dbReference type="InterPro" id="IPR036265">
    <property type="entry name" value="HIT-like_sf"/>
</dbReference>
<dbReference type="SUPFAM" id="SSF54197">
    <property type="entry name" value="HIT-like"/>
    <property type="match status" value="2"/>
</dbReference>
<dbReference type="Gene3D" id="3.30.428.10">
    <property type="entry name" value="HIT-like"/>
    <property type="match status" value="2"/>
</dbReference>
<feature type="compositionally biased region" description="Basic residues" evidence="9">
    <location>
        <begin position="34"/>
        <end position="45"/>
    </location>
</feature>